<feature type="domain" description="Peptidase S1" evidence="6">
    <location>
        <begin position="21"/>
        <end position="217"/>
    </location>
</feature>
<gene>
    <name evidence="7" type="ORF">NMOB1V02_LOCUS9711</name>
</gene>
<keyword evidence="2" id="KW-0964">Secreted</keyword>
<dbReference type="InterPro" id="IPR001254">
    <property type="entry name" value="Trypsin_dom"/>
</dbReference>
<keyword evidence="3" id="KW-0645">Protease</keyword>
<protein>
    <recommendedName>
        <fullName evidence="6">Peptidase S1 domain-containing protein</fullName>
    </recommendedName>
</protein>
<dbReference type="GO" id="GO:0004252">
    <property type="term" value="F:serine-type endopeptidase activity"/>
    <property type="evidence" value="ECO:0007669"/>
    <property type="project" value="InterPro"/>
</dbReference>
<evidence type="ECO:0000313" key="8">
    <source>
        <dbReference type="Proteomes" id="UP000678499"/>
    </source>
</evidence>
<dbReference type="PANTHER" id="PTHR24264:SF65">
    <property type="entry name" value="SRCR DOMAIN-CONTAINING PROTEIN"/>
    <property type="match status" value="1"/>
</dbReference>
<keyword evidence="5" id="KW-0720">Serine protease</keyword>
<dbReference type="PANTHER" id="PTHR24264">
    <property type="entry name" value="TRYPSIN-RELATED"/>
    <property type="match status" value="1"/>
</dbReference>
<dbReference type="GO" id="GO:0005615">
    <property type="term" value="C:extracellular space"/>
    <property type="evidence" value="ECO:0007669"/>
    <property type="project" value="TreeGrafter"/>
</dbReference>
<feature type="domain" description="Peptidase S1" evidence="6">
    <location>
        <begin position="229"/>
        <end position="376"/>
    </location>
</feature>
<sequence>MKLRNSVGLRPGVGPLRFPYNIKVTLGDLQANTKEKSEVNSLGIGIPHQNFGSKQKNQNPFQSLKVKSAFAERDPYNIALVYLLSQPTLTAEIQTIALPAIGENVAIGTQVRIEGWGYTSAGAKKTSDTLTYGLSTTIANDNCGARDPDKAICLKPTTAGHLPCDGDSGGGVVAEINGKNVLVGVVAYWMDTICATNTPWAAVRVASVVEWINKKTRNGIARQDDEPVIINGVEITDRSLGFQHLARIQMSLLGLLSGSCTGSLISTNYVLTAGHCVKKTFLKLFRFPYKIKVVLGDLSKSQTESTEQTIPGIGFAYPGYPSQFGANDPKDIALIRLLISAQLNDNVQPIALDTSGSVPEGSTVIIAGWGSTTGSG</sequence>
<dbReference type="GO" id="GO:0006508">
    <property type="term" value="P:proteolysis"/>
    <property type="evidence" value="ECO:0007669"/>
    <property type="project" value="UniProtKB-KW"/>
</dbReference>
<evidence type="ECO:0000256" key="1">
    <source>
        <dbReference type="ARBA" id="ARBA00004613"/>
    </source>
</evidence>
<dbReference type="EMBL" id="CAJPEX010003442">
    <property type="protein sequence ID" value="CAG0922231.1"/>
    <property type="molecule type" value="Genomic_DNA"/>
</dbReference>
<accession>A0A7R9GIA6</accession>
<dbReference type="Gene3D" id="2.40.10.10">
    <property type="entry name" value="Trypsin-like serine proteases"/>
    <property type="match status" value="2"/>
</dbReference>
<comment type="subcellular location">
    <subcellularLocation>
        <location evidence="1">Secreted</location>
    </subcellularLocation>
</comment>
<dbReference type="InterPro" id="IPR050127">
    <property type="entry name" value="Serine_Proteases_S1"/>
</dbReference>
<dbReference type="PROSITE" id="PS00134">
    <property type="entry name" value="TRYPSIN_HIS"/>
    <property type="match status" value="1"/>
</dbReference>
<dbReference type="InterPro" id="IPR009003">
    <property type="entry name" value="Peptidase_S1_PA"/>
</dbReference>
<name>A0A7R9GIA6_9CRUS</name>
<dbReference type="InterPro" id="IPR043504">
    <property type="entry name" value="Peptidase_S1_PA_chymotrypsin"/>
</dbReference>
<dbReference type="AlphaFoldDB" id="A0A7R9GIA6"/>
<evidence type="ECO:0000256" key="4">
    <source>
        <dbReference type="ARBA" id="ARBA00022801"/>
    </source>
</evidence>
<dbReference type="SMART" id="SM00020">
    <property type="entry name" value="Tryp_SPc"/>
    <property type="match status" value="1"/>
</dbReference>
<dbReference type="EMBL" id="OA885479">
    <property type="protein sequence ID" value="CAD7282079.1"/>
    <property type="molecule type" value="Genomic_DNA"/>
</dbReference>
<keyword evidence="4" id="KW-0378">Hydrolase</keyword>
<reference evidence="7" key="1">
    <citation type="submission" date="2020-11" db="EMBL/GenBank/DDBJ databases">
        <authorList>
            <person name="Tran Van P."/>
        </authorList>
    </citation>
    <scope>NUCLEOTIDE SEQUENCE</scope>
</reference>
<evidence type="ECO:0000313" key="7">
    <source>
        <dbReference type="EMBL" id="CAD7282079.1"/>
    </source>
</evidence>
<dbReference type="PROSITE" id="PS50240">
    <property type="entry name" value="TRYPSIN_DOM"/>
    <property type="match status" value="2"/>
</dbReference>
<evidence type="ECO:0000259" key="6">
    <source>
        <dbReference type="PROSITE" id="PS50240"/>
    </source>
</evidence>
<evidence type="ECO:0000256" key="2">
    <source>
        <dbReference type="ARBA" id="ARBA00022525"/>
    </source>
</evidence>
<dbReference type="Proteomes" id="UP000678499">
    <property type="component" value="Unassembled WGS sequence"/>
</dbReference>
<keyword evidence="8" id="KW-1185">Reference proteome</keyword>
<evidence type="ECO:0000256" key="5">
    <source>
        <dbReference type="ARBA" id="ARBA00022825"/>
    </source>
</evidence>
<dbReference type="Pfam" id="PF00089">
    <property type="entry name" value="Trypsin"/>
    <property type="match status" value="2"/>
</dbReference>
<proteinExistence type="predicted"/>
<organism evidence="7">
    <name type="scientific">Notodromas monacha</name>
    <dbReference type="NCBI Taxonomy" id="399045"/>
    <lineage>
        <taxon>Eukaryota</taxon>
        <taxon>Metazoa</taxon>
        <taxon>Ecdysozoa</taxon>
        <taxon>Arthropoda</taxon>
        <taxon>Crustacea</taxon>
        <taxon>Oligostraca</taxon>
        <taxon>Ostracoda</taxon>
        <taxon>Podocopa</taxon>
        <taxon>Podocopida</taxon>
        <taxon>Cypridocopina</taxon>
        <taxon>Cypridoidea</taxon>
        <taxon>Cyprididae</taxon>
        <taxon>Notodromas</taxon>
    </lineage>
</organism>
<dbReference type="OrthoDB" id="5565075at2759"/>
<evidence type="ECO:0000256" key="3">
    <source>
        <dbReference type="ARBA" id="ARBA00022670"/>
    </source>
</evidence>
<dbReference type="InterPro" id="IPR018114">
    <property type="entry name" value="TRYPSIN_HIS"/>
</dbReference>
<dbReference type="SUPFAM" id="SSF50494">
    <property type="entry name" value="Trypsin-like serine proteases"/>
    <property type="match status" value="2"/>
</dbReference>